<feature type="transmembrane region" description="Helical" evidence="1">
    <location>
        <begin position="298"/>
        <end position="318"/>
    </location>
</feature>
<feature type="transmembrane region" description="Helical" evidence="1">
    <location>
        <begin position="324"/>
        <end position="347"/>
    </location>
</feature>
<feature type="transmembrane region" description="Helical" evidence="1">
    <location>
        <begin position="142"/>
        <end position="163"/>
    </location>
</feature>
<feature type="transmembrane region" description="Helical" evidence="1">
    <location>
        <begin position="223"/>
        <end position="245"/>
    </location>
</feature>
<proteinExistence type="predicted"/>
<evidence type="ECO:0000313" key="3">
    <source>
        <dbReference type="Proteomes" id="UP000308196"/>
    </source>
</evidence>
<gene>
    <name evidence="2" type="ORF">NCTC11429_04819</name>
</gene>
<dbReference type="EMBL" id="LR590484">
    <property type="protein sequence ID" value="VTR53403.1"/>
    <property type="molecule type" value="Genomic_DNA"/>
</dbReference>
<dbReference type="STRING" id="1123265.GCA_000686625_00157"/>
<organism evidence="2 3">
    <name type="scientific">Sphingobacterium thalpophilum</name>
    <dbReference type="NCBI Taxonomy" id="259"/>
    <lineage>
        <taxon>Bacteria</taxon>
        <taxon>Pseudomonadati</taxon>
        <taxon>Bacteroidota</taxon>
        <taxon>Sphingobacteriia</taxon>
        <taxon>Sphingobacteriales</taxon>
        <taxon>Sphingobacteriaceae</taxon>
        <taxon>Sphingobacterium</taxon>
    </lineage>
</organism>
<feature type="transmembrane region" description="Helical" evidence="1">
    <location>
        <begin position="20"/>
        <end position="38"/>
    </location>
</feature>
<accession>A0A4U9W3X9</accession>
<feature type="transmembrane region" description="Helical" evidence="1">
    <location>
        <begin position="175"/>
        <end position="196"/>
    </location>
</feature>
<evidence type="ECO:0008006" key="4">
    <source>
        <dbReference type="Google" id="ProtNLM"/>
    </source>
</evidence>
<dbReference type="Pfam" id="PF18943">
    <property type="entry name" value="DUF5690"/>
    <property type="match status" value="1"/>
</dbReference>
<feature type="transmembrane region" description="Helical" evidence="1">
    <location>
        <begin position="88"/>
        <end position="108"/>
    </location>
</feature>
<feature type="transmembrane region" description="Helical" evidence="1">
    <location>
        <begin position="394"/>
        <end position="418"/>
    </location>
</feature>
<keyword evidence="1" id="KW-0812">Transmembrane</keyword>
<name>A0A4U9W3X9_9SPHI</name>
<keyword evidence="1" id="KW-0472">Membrane</keyword>
<dbReference type="InterPro" id="IPR043745">
    <property type="entry name" value="DUF5690"/>
</dbReference>
<dbReference type="KEGG" id="stha:NCTC11429_04819"/>
<reference evidence="2 3" key="1">
    <citation type="submission" date="2019-05" db="EMBL/GenBank/DDBJ databases">
        <authorList>
            <consortium name="Pathogen Informatics"/>
        </authorList>
    </citation>
    <scope>NUCLEOTIDE SEQUENCE [LARGE SCALE GENOMIC DNA]</scope>
    <source>
        <strain evidence="2 3">NCTC11429</strain>
    </source>
</reference>
<feature type="transmembrane region" description="Helical" evidence="1">
    <location>
        <begin position="114"/>
        <end position="135"/>
    </location>
</feature>
<protein>
    <recommendedName>
        <fullName evidence="4">Major Facilitator Superfamily</fullName>
    </recommendedName>
</protein>
<evidence type="ECO:0000256" key="1">
    <source>
        <dbReference type="SAM" id="Phobius"/>
    </source>
</evidence>
<evidence type="ECO:0000313" key="2">
    <source>
        <dbReference type="EMBL" id="VTR53403.1"/>
    </source>
</evidence>
<sequence>MRFNQQLKMRISKLDERSVAILLAIAAFLCYTSMYSFRKSFTATSFSNQSVLGIDYKVIMVIIQMFGYLFSKFYGIRFISESKHSHRGRYLVTLICVSWSALLAFALFPRPWNVAFLFINGFPLGMVWGLVFSYLEGRRFTEIMGAVMSVSLVFASGLIKSVGRLLMVTVGVNEFWMPFFTGMLFFLPFLLCVWVLENAPGPTSQDKFLRTERVAMDAAMRRSFFSMFMPGIALTVIIYTMLTILRDVRDNFEIEMWQMLHLKGVGIFAKVDGVIALAVLVLIGGLIVIKDNLKAFKLIHYMIIAGFLITGVSTYLFTNQCIGGLSWMLLIGLGLYMAYIPYNAIFFERMIATYQMKSNIGFVMYMADAVGYLGSFLVLMNKEFLPTSVSWGEYFIHLVYVASAIGAILSIFSFIYFVRKKERIKDEKEGEGAKAWQASTTTVQIVK</sequence>
<feature type="transmembrane region" description="Helical" evidence="1">
    <location>
        <begin position="265"/>
        <end position="289"/>
    </location>
</feature>
<dbReference type="AlphaFoldDB" id="A0A4U9W3X9"/>
<feature type="transmembrane region" description="Helical" evidence="1">
    <location>
        <begin position="359"/>
        <end position="379"/>
    </location>
</feature>
<feature type="transmembrane region" description="Helical" evidence="1">
    <location>
        <begin position="58"/>
        <end position="76"/>
    </location>
</feature>
<dbReference type="Proteomes" id="UP000308196">
    <property type="component" value="Chromosome"/>
</dbReference>
<keyword evidence="1" id="KW-1133">Transmembrane helix</keyword>